<dbReference type="STRING" id="329046.A0A1Y2D315"/>
<name>A0A1Y2D315_9FUNG</name>
<reference evidence="4 5" key="1">
    <citation type="submission" date="2016-07" db="EMBL/GenBank/DDBJ databases">
        <title>Pervasive Adenine N6-methylation of Active Genes in Fungi.</title>
        <authorList>
            <consortium name="DOE Joint Genome Institute"/>
            <person name="Mondo S.J."/>
            <person name="Dannebaum R.O."/>
            <person name="Kuo R.C."/>
            <person name="Labutti K."/>
            <person name="Haridas S."/>
            <person name="Kuo A."/>
            <person name="Salamov A."/>
            <person name="Ahrendt S.R."/>
            <person name="Lipzen A."/>
            <person name="Sullivan W."/>
            <person name="Andreopoulos W.B."/>
            <person name="Clum A."/>
            <person name="Lindquist E."/>
            <person name="Daum C."/>
            <person name="Ramamoorthy G.K."/>
            <person name="Gryganskyi A."/>
            <person name="Culley D."/>
            <person name="Magnuson J.K."/>
            <person name="James T.Y."/>
            <person name="O'Malley M.A."/>
            <person name="Stajich J.E."/>
            <person name="Spatafora J.W."/>
            <person name="Visel A."/>
            <person name="Grigoriev I.V."/>
        </authorList>
    </citation>
    <scope>NUCLEOTIDE SEQUENCE [LARGE SCALE GENOMIC DNA]</scope>
    <source>
        <strain evidence="4 5">JEL800</strain>
    </source>
</reference>
<dbReference type="EMBL" id="MCGO01000001">
    <property type="protein sequence ID" value="ORY53506.1"/>
    <property type="molecule type" value="Genomic_DNA"/>
</dbReference>
<dbReference type="OrthoDB" id="6375767at2759"/>
<dbReference type="Pfam" id="PF00626">
    <property type="entry name" value="Gelsolin"/>
    <property type="match status" value="1"/>
</dbReference>
<feature type="compositionally biased region" description="Acidic residues" evidence="2">
    <location>
        <begin position="301"/>
        <end position="312"/>
    </location>
</feature>
<feature type="domain" description="Gelsolin-like" evidence="3">
    <location>
        <begin position="561"/>
        <end position="625"/>
    </location>
</feature>
<dbReference type="InterPro" id="IPR007122">
    <property type="entry name" value="Villin/Gelsolin"/>
</dbReference>
<dbReference type="GO" id="GO:0051015">
    <property type="term" value="F:actin filament binding"/>
    <property type="evidence" value="ECO:0007669"/>
    <property type="project" value="InterPro"/>
</dbReference>
<proteinExistence type="predicted"/>
<protein>
    <recommendedName>
        <fullName evidence="3">Gelsolin-like domain-containing protein</fullName>
    </recommendedName>
</protein>
<dbReference type="GO" id="GO:0005546">
    <property type="term" value="F:phosphatidylinositol-4,5-bisphosphate binding"/>
    <property type="evidence" value="ECO:0007669"/>
    <property type="project" value="TreeGrafter"/>
</dbReference>
<dbReference type="SUPFAM" id="SSF55753">
    <property type="entry name" value="Actin depolymerizing proteins"/>
    <property type="match status" value="2"/>
</dbReference>
<gene>
    <name evidence="4" type="ORF">BCR33DRAFT_844822</name>
</gene>
<keyword evidence="5" id="KW-1185">Reference proteome</keyword>
<dbReference type="AlphaFoldDB" id="A0A1Y2D315"/>
<dbReference type="PANTHER" id="PTHR11977:SF51">
    <property type="entry name" value="PROTEIN FLIGHTLESS-1 HOMOLOG"/>
    <property type="match status" value="1"/>
</dbReference>
<dbReference type="InterPro" id="IPR029006">
    <property type="entry name" value="ADF-H/Gelsolin-like_dom_sf"/>
</dbReference>
<evidence type="ECO:0000259" key="3">
    <source>
        <dbReference type="Pfam" id="PF00626"/>
    </source>
</evidence>
<comment type="caution">
    <text evidence="4">The sequence shown here is derived from an EMBL/GenBank/DDBJ whole genome shotgun (WGS) entry which is preliminary data.</text>
</comment>
<sequence>MSDPPIIVLEGPPPVLPSITAIDSAPLISRNAARVKRYVASLYSAAGQKTEMKVWIAREMTLKLVCELEYGWFFNKNSYVIVNSRRRGTSQYTDIFVWIGAEASEIDVGHTFFKGREIREYIGLQNCAFHKEHQHTESTLFLSHFKYLRYTNGDRFQIPPNAFNQAHLLATFQKANPVIDTATALSATPETPSGKLNFAEAVLFAKSLSSQRQQRQTEYMTEAITQRYMTAPTNPPSQQEALLYPHDAPPFWIYNQTILPQTRPHLFRVHRASRVRKNAPSESIVLEQITLSKGFETDVPPLEEGEEEDEDEAAGKPPTANRLLDGRVVPEGWKVWGAKGFQVVREGVYVFEGVGFVWVFCGGGDGGSVGVVKNEGSTVTAKVDSGLNTNNGTSPERSNLEISSIGTGGAFSQKSDLEVEKAVAMEWAKEVAAVRGHGKVEFIDEKDIIINKIWITLGIPTKNLFNDLTASEVRLDVWQKEKEEEALENMEEVLDEDGNPVVPPPHNSWRYKDKTPFFHQEIAKPDPYIEQVDGFVLYRATETNLVRSLEYFEVERTVLYRSHLNSTGVFFLDAVTQVFVWVGSKCPEWLRRDSVTLGQEFLIKQKRLPTTPVTGLVEMGENEEFVSYFTEE</sequence>
<dbReference type="GO" id="GO:0005737">
    <property type="term" value="C:cytoplasm"/>
    <property type="evidence" value="ECO:0007669"/>
    <property type="project" value="TreeGrafter"/>
</dbReference>
<keyword evidence="1" id="KW-0677">Repeat</keyword>
<feature type="region of interest" description="Disordered" evidence="2">
    <location>
        <begin position="296"/>
        <end position="322"/>
    </location>
</feature>
<evidence type="ECO:0000256" key="1">
    <source>
        <dbReference type="ARBA" id="ARBA00022737"/>
    </source>
</evidence>
<dbReference type="InterPro" id="IPR007123">
    <property type="entry name" value="Gelsolin-like_dom"/>
</dbReference>
<dbReference type="Gene3D" id="3.40.20.10">
    <property type="entry name" value="Severin"/>
    <property type="match status" value="2"/>
</dbReference>
<organism evidence="4 5">
    <name type="scientific">Rhizoclosmatium globosum</name>
    <dbReference type="NCBI Taxonomy" id="329046"/>
    <lineage>
        <taxon>Eukaryota</taxon>
        <taxon>Fungi</taxon>
        <taxon>Fungi incertae sedis</taxon>
        <taxon>Chytridiomycota</taxon>
        <taxon>Chytridiomycota incertae sedis</taxon>
        <taxon>Chytridiomycetes</taxon>
        <taxon>Chytridiales</taxon>
        <taxon>Chytriomycetaceae</taxon>
        <taxon>Rhizoclosmatium</taxon>
    </lineage>
</organism>
<dbReference type="Proteomes" id="UP000193642">
    <property type="component" value="Unassembled WGS sequence"/>
</dbReference>
<dbReference type="GO" id="GO:0015629">
    <property type="term" value="C:actin cytoskeleton"/>
    <property type="evidence" value="ECO:0007669"/>
    <property type="project" value="TreeGrafter"/>
</dbReference>
<evidence type="ECO:0000313" key="4">
    <source>
        <dbReference type="EMBL" id="ORY53506.1"/>
    </source>
</evidence>
<dbReference type="GO" id="GO:0008154">
    <property type="term" value="P:actin polymerization or depolymerization"/>
    <property type="evidence" value="ECO:0007669"/>
    <property type="project" value="TreeGrafter"/>
</dbReference>
<evidence type="ECO:0000256" key="2">
    <source>
        <dbReference type="SAM" id="MobiDB-lite"/>
    </source>
</evidence>
<dbReference type="SMART" id="SM00262">
    <property type="entry name" value="GEL"/>
    <property type="match status" value="2"/>
</dbReference>
<evidence type="ECO:0000313" key="5">
    <source>
        <dbReference type="Proteomes" id="UP000193642"/>
    </source>
</evidence>
<dbReference type="GO" id="GO:0051016">
    <property type="term" value="P:barbed-end actin filament capping"/>
    <property type="evidence" value="ECO:0007669"/>
    <property type="project" value="TreeGrafter"/>
</dbReference>
<dbReference type="GO" id="GO:0051014">
    <property type="term" value="P:actin filament severing"/>
    <property type="evidence" value="ECO:0007669"/>
    <property type="project" value="TreeGrafter"/>
</dbReference>
<accession>A0A1Y2D315</accession>
<dbReference type="PANTHER" id="PTHR11977">
    <property type="entry name" value="VILLIN"/>
    <property type="match status" value="1"/>
</dbReference>